<accession>A0A5K3FWX2</accession>
<evidence type="ECO:0000313" key="1">
    <source>
        <dbReference type="WBParaSite" id="MCU_012214-RA"/>
    </source>
</evidence>
<proteinExistence type="predicted"/>
<dbReference type="AlphaFoldDB" id="A0A5K3FWX2"/>
<reference evidence="1" key="1">
    <citation type="submission" date="2019-11" db="UniProtKB">
        <authorList>
            <consortium name="WormBaseParasite"/>
        </authorList>
    </citation>
    <scope>IDENTIFICATION</scope>
</reference>
<sequence>RQEVIADGSIHLIGVTFASPGINLDDADLPITEFTNHSEMKLSNLSALNASNTKGCHRLDILAVLISPSLPSSLLPLDCYYEVQLHVNTVRTEPTTVPCRISHTDLQIPTDLYLESLSSSTLLYSGITNTFTFALQPLKVGV</sequence>
<name>A0A5K3FWX2_MESCO</name>
<dbReference type="WBParaSite" id="MCU_012214-RA">
    <property type="protein sequence ID" value="MCU_012214-RA"/>
    <property type="gene ID" value="MCU_012214"/>
</dbReference>
<organism evidence="1">
    <name type="scientific">Mesocestoides corti</name>
    <name type="common">Flatworm</name>
    <dbReference type="NCBI Taxonomy" id="53468"/>
    <lineage>
        <taxon>Eukaryota</taxon>
        <taxon>Metazoa</taxon>
        <taxon>Spiralia</taxon>
        <taxon>Lophotrochozoa</taxon>
        <taxon>Platyhelminthes</taxon>
        <taxon>Cestoda</taxon>
        <taxon>Eucestoda</taxon>
        <taxon>Cyclophyllidea</taxon>
        <taxon>Mesocestoididae</taxon>
        <taxon>Mesocestoides</taxon>
    </lineage>
</organism>
<protein>
    <submittedName>
        <fullName evidence="1">Integrin_alpha2 domain-containing protein</fullName>
    </submittedName>
</protein>